<dbReference type="EMBL" id="BSPQ01000026">
    <property type="protein sequence ID" value="GLS92550.1"/>
    <property type="molecule type" value="Genomic_DNA"/>
</dbReference>
<dbReference type="RefSeq" id="WP_284205655.1">
    <property type="nucleotide sequence ID" value="NZ_BSPQ01000026.1"/>
</dbReference>
<feature type="transmembrane region" description="Helical" evidence="1">
    <location>
        <begin position="6"/>
        <end position="27"/>
    </location>
</feature>
<reference evidence="3" key="1">
    <citation type="journal article" date="2019" name="Int. J. Syst. Evol. Microbiol.">
        <title>The Global Catalogue of Microorganisms (GCM) 10K type strain sequencing project: providing services to taxonomists for standard genome sequencing and annotation.</title>
        <authorList>
            <consortium name="The Broad Institute Genomics Platform"/>
            <consortium name="The Broad Institute Genome Sequencing Center for Infectious Disease"/>
            <person name="Wu L."/>
            <person name="Ma J."/>
        </authorList>
    </citation>
    <scope>NUCLEOTIDE SEQUENCE [LARGE SCALE GENOMIC DNA]</scope>
    <source>
        <strain evidence="3">NBRC 103166</strain>
    </source>
</reference>
<keyword evidence="1" id="KW-0472">Membrane</keyword>
<keyword evidence="1" id="KW-1133">Transmembrane helix</keyword>
<comment type="caution">
    <text evidence="2">The sequence shown here is derived from an EMBL/GenBank/DDBJ whole genome shotgun (WGS) entry which is preliminary data.</text>
</comment>
<keyword evidence="3" id="KW-1185">Reference proteome</keyword>
<dbReference type="Gene3D" id="3.40.630.30">
    <property type="match status" value="1"/>
</dbReference>
<keyword evidence="1" id="KW-0812">Transmembrane</keyword>
<evidence type="ECO:0000313" key="2">
    <source>
        <dbReference type="EMBL" id="GLS92550.1"/>
    </source>
</evidence>
<dbReference type="SUPFAM" id="SSF55729">
    <property type="entry name" value="Acyl-CoA N-acyltransferases (Nat)"/>
    <property type="match status" value="1"/>
</dbReference>
<evidence type="ECO:0000256" key="1">
    <source>
        <dbReference type="SAM" id="Phobius"/>
    </source>
</evidence>
<feature type="transmembrane region" description="Helical" evidence="1">
    <location>
        <begin position="39"/>
        <end position="68"/>
    </location>
</feature>
<proteinExistence type="predicted"/>
<sequence>MDVNGIEWYGYLASLTVFISLTMTSIIKLRIFNFIGCIIFAHYGLLVGSLPVAIANFSIAFINLYFLYQIYRTKEQFNLVVAEVSSAYYQHFISCNQSDITKQVDLQLLQQVNTSFYMLRDNNIAGILAGNQDSHGELTLLVDYVIPKYRDYKLGDYYYNQHPHFLKEKGINVLRMDASDAEHQKYLQKMGFVPQQINGKQSYKKIL</sequence>
<dbReference type="Proteomes" id="UP001157353">
    <property type="component" value="Unassembled WGS sequence"/>
</dbReference>
<evidence type="ECO:0000313" key="3">
    <source>
        <dbReference type="Proteomes" id="UP001157353"/>
    </source>
</evidence>
<accession>A0ABQ6E5Y1</accession>
<name>A0ABQ6E5Y1_9GAMM</name>
<protein>
    <recommendedName>
        <fullName evidence="4">N-acetyltransferase domain-containing protein</fullName>
    </recommendedName>
</protein>
<dbReference type="InterPro" id="IPR016181">
    <property type="entry name" value="Acyl_CoA_acyltransferase"/>
</dbReference>
<gene>
    <name evidence="2" type="ORF">GCM10007916_36220</name>
</gene>
<organism evidence="2 3">
    <name type="scientific">Psychromonas marina</name>
    <dbReference type="NCBI Taxonomy" id="88364"/>
    <lineage>
        <taxon>Bacteria</taxon>
        <taxon>Pseudomonadati</taxon>
        <taxon>Pseudomonadota</taxon>
        <taxon>Gammaproteobacteria</taxon>
        <taxon>Alteromonadales</taxon>
        <taxon>Psychromonadaceae</taxon>
        <taxon>Psychromonas</taxon>
    </lineage>
</organism>
<evidence type="ECO:0008006" key="4">
    <source>
        <dbReference type="Google" id="ProtNLM"/>
    </source>
</evidence>